<dbReference type="AlphaFoldDB" id="A0A7C1JFD4"/>
<evidence type="ECO:0000313" key="1">
    <source>
        <dbReference type="EMBL" id="HDW51815.1"/>
    </source>
</evidence>
<dbReference type="EMBL" id="DSMV01000224">
    <property type="protein sequence ID" value="HDW51815.1"/>
    <property type="molecule type" value="Genomic_DNA"/>
</dbReference>
<gene>
    <name evidence="1" type="ORF">ENQ35_03665</name>
</gene>
<reference evidence="1" key="1">
    <citation type="journal article" date="2020" name="mSystems">
        <title>Genome- and Community-Level Interaction Insights into Carbon Utilization and Element Cycling Functions of Hydrothermarchaeota in Hydrothermal Sediment.</title>
        <authorList>
            <person name="Zhou Z."/>
            <person name="Liu Y."/>
            <person name="Xu W."/>
            <person name="Pan J."/>
            <person name="Luo Z.H."/>
            <person name="Li M."/>
        </authorList>
    </citation>
    <scope>NUCLEOTIDE SEQUENCE [LARGE SCALE GENOMIC DNA]</scope>
    <source>
        <strain evidence="1">SpSt-301</strain>
    </source>
</reference>
<protein>
    <recommendedName>
        <fullName evidence="2">Phage P1-related protein</fullName>
    </recommendedName>
</protein>
<comment type="caution">
    <text evidence="1">The sequence shown here is derived from an EMBL/GenBank/DDBJ whole genome shotgun (WGS) entry which is preliminary data.</text>
</comment>
<accession>A0A7C1JFD4</accession>
<organism evidence="1">
    <name type="scientific">Ammonifex degensii</name>
    <dbReference type="NCBI Taxonomy" id="42838"/>
    <lineage>
        <taxon>Bacteria</taxon>
        <taxon>Bacillati</taxon>
        <taxon>Bacillota</taxon>
        <taxon>Clostridia</taxon>
        <taxon>Thermoanaerobacterales</taxon>
        <taxon>Thermoanaerobacteraceae</taxon>
        <taxon>Ammonifex</taxon>
    </lineage>
</organism>
<name>A0A7C1JFD4_9THEO</name>
<proteinExistence type="predicted"/>
<sequence>MTEKPDWLPELVRLEDFGGDWERFIEAVYAHFKKDFVEGQPSFKGQPVRLKRHPVEAGKEATFWHIISEGKDEANRLPDLRRCERIRWPRAIIEHFTDCRIKCWVNRRRNEKRIVLWLEALDYVVILADRGRYVLLWTAYCTNYKHTRKKLQAEYESSLKG</sequence>
<evidence type="ECO:0008006" key="2">
    <source>
        <dbReference type="Google" id="ProtNLM"/>
    </source>
</evidence>